<gene>
    <name evidence="3" type="ORF">EV643_101388</name>
</gene>
<proteinExistence type="predicted"/>
<keyword evidence="1" id="KW-1133">Transmembrane helix</keyword>
<comment type="caution">
    <text evidence="3">The sequence shown here is derived from an EMBL/GenBank/DDBJ whole genome shotgun (WGS) entry which is preliminary data.</text>
</comment>
<sequence>MRRLVLLLLTCVFFVGMPLNAWGVPTDPRITAAVETWEYKPLYVDPQYSSLVGSQQAQVIHRLRTFGVPVYVAAIPTGTWFQEKGDTELLAGWLAAANGKAGIYLVMDGSSTTGVAHKVNAWGPRDTWAGADKSLDDQLVTYLDRVKVDDKYEAEPARTEPLPPIPERTSSRERFTVGKAISNGVGGGVLGLVGGAILAAGVLGVAALVAVLGVAVAARRGGGRL</sequence>
<protein>
    <recommendedName>
        <fullName evidence="5">TPM domain-containing protein</fullName>
    </recommendedName>
</protein>
<dbReference type="EMBL" id="SNWQ01000001">
    <property type="protein sequence ID" value="TDO54598.1"/>
    <property type="molecule type" value="Genomic_DNA"/>
</dbReference>
<evidence type="ECO:0000313" key="4">
    <source>
        <dbReference type="Proteomes" id="UP000295388"/>
    </source>
</evidence>
<accession>A0A4R6KSY1</accession>
<name>A0A4R6KSY1_9ACTN</name>
<keyword evidence="1" id="KW-0472">Membrane</keyword>
<feature type="signal peptide" evidence="2">
    <location>
        <begin position="1"/>
        <end position="21"/>
    </location>
</feature>
<feature type="transmembrane region" description="Helical" evidence="1">
    <location>
        <begin position="189"/>
        <end position="218"/>
    </location>
</feature>
<evidence type="ECO:0000256" key="2">
    <source>
        <dbReference type="SAM" id="SignalP"/>
    </source>
</evidence>
<organism evidence="3 4">
    <name type="scientific">Kribbella caucasensis</name>
    <dbReference type="NCBI Taxonomy" id="2512215"/>
    <lineage>
        <taxon>Bacteria</taxon>
        <taxon>Bacillati</taxon>
        <taxon>Actinomycetota</taxon>
        <taxon>Actinomycetes</taxon>
        <taxon>Propionibacteriales</taxon>
        <taxon>Kribbellaceae</taxon>
        <taxon>Kribbella</taxon>
    </lineage>
</organism>
<keyword evidence="2" id="KW-0732">Signal</keyword>
<feature type="chain" id="PRO_5020319371" description="TPM domain-containing protein" evidence="2">
    <location>
        <begin position="22"/>
        <end position="225"/>
    </location>
</feature>
<evidence type="ECO:0008006" key="5">
    <source>
        <dbReference type="Google" id="ProtNLM"/>
    </source>
</evidence>
<dbReference type="Proteomes" id="UP000295388">
    <property type="component" value="Unassembled WGS sequence"/>
</dbReference>
<keyword evidence="1" id="KW-0812">Transmembrane</keyword>
<keyword evidence="4" id="KW-1185">Reference proteome</keyword>
<evidence type="ECO:0000313" key="3">
    <source>
        <dbReference type="EMBL" id="TDO54598.1"/>
    </source>
</evidence>
<dbReference type="RefSeq" id="WP_133798170.1">
    <property type="nucleotide sequence ID" value="NZ_SNWQ01000001.1"/>
</dbReference>
<reference evidence="3 4" key="1">
    <citation type="submission" date="2019-03" db="EMBL/GenBank/DDBJ databases">
        <title>Genomic Encyclopedia of Type Strains, Phase III (KMG-III): the genomes of soil and plant-associated and newly described type strains.</title>
        <authorList>
            <person name="Whitman W."/>
        </authorList>
    </citation>
    <scope>NUCLEOTIDE SEQUENCE [LARGE SCALE GENOMIC DNA]</scope>
    <source>
        <strain evidence="3 4">VKM Ac-2527</strain>
    </source>
</reference>
<dbReference type="OrthoDB" id="3829378at2"/>
<evidence type="ECO:0000256" key="1">
    <source>
        <dbReference type="SAM" id="Phobius"/>
    </source>
</evidence>
<dbReference type="AlphaFoldDB" id="A0A4R6KSY1"/>